<dbReference type="Proteomes" id="UP000298138">
    <property type="component" value="Unassembled WGS sequence"/>
</dbReference>
<protein>
    <recommendedName>
        <fullName evidence="3 6">DNA replication complex GINS protein PSF3</fullName>
    </recommendedName>
</protein>
<dbReference type="InterPro" id="IPR010492">
    <property type="entry name" value="GINS_Psf3"/>
</dbReference>
<reference evidence="9 10" key="1">
    <citation type="submission" date="2019-04" db="EMBL/GenBank/DDBJ databases">
        <title>Comparative genomics and transcriptomics to analyze fruiting body development in filamentous ascomycetes.</title>
        <authorList>
            <consortium name="DOE Joint Genome Institute"/>
            <person name="Lutkenhaus R."/>
            <person name="Traeger S."/>
            <person name="Breuer J."/>
            <person name="Kuo A."/>
            <person name="Lipzen A."/>
            <person name="Pangilinan J."/>
            <person name="Dilworth D."/>
            <person name="Sandor L."/>
            <person name="Poggeler S."/>
            <person name="Barry K."/>
            <person name="Grigoriev I.V."/>
            <person name="Nowrousian M."/>
        </authorList>
    </citation>
    <scope>NUCLEOTIDE SEQUENCE [LARGE SCALE GENOMIC DNA]</scope>
    <source>
        <strain evidence="9 10">CBS 389.68</strain>
    </source>
</reference>
<keyword evidence="5 6" id="KW-0539">Nucleus</keyword>
<dbReference type="SUPFAM" id="SSF160059">
    <property type="entry name" value="PriA/YqbF domain"/>
    <property type="match status" value="1"/>
</dbReference>
<evidence type="ECO:0000256" key="5">
    <source>
        <dbReference type="ARBA" id="ARBA00023242"/>
    </source>
</evidence>
<dbReference type="InterPro" id="IPR021151">
    <property type="entry name" value="GINS_A"/>
</dbReference>
<accession>A0A4V3SJR7</accession>
<comment type="function">
    <text evidence="6">The GINS complex plays an essential role in the initiation of DNA replication.</text>
</comment>
<keyword evidence="10" id="KW-1185">Reference proteome</keyword>
<dbReference type="Gene3D" id="1.20.58.2050">
    <property type="match status" value="1"/>
</dbReference>
<dbReference type="InParanoid" id="A0A4V3SJR7"/>
<dbReference type="FunCoup" id="A0A4V3SJR7">
    <property type="interactions" value="379"/>
</dbReference>
<dbReference type="CDD" id="cd11713">
    <property type="entry name" value="GINS_A_psf3"/>
    <property type="match status" value="1"/>
</dbReference>
<dbReference type="AlphaFoldDB" id="A0A4V3SJR7"/>
<evidence type="ECO:0000256" key="4">
    <source>
        <dbReference type="ARBA" id="ARBA00022705"/>
    </source>
</evidence>
<organism evidence="9 10">
    <name type="scientific">Ascodesmis nigricans</name>
    <dbReference type="NCBI Taxonomy" id="341454"/>
    <lineage>
        <taxon>Eukaryota</taxon>
        <taxon>Fungi</taxon>
        <taxon>Dikarya</taxon>
        <taxon>Ascomycota</taxon>
        <taxon>Pezizomycotina</taxon>
        <taxon>Pezizomycetes</taxon>
        <taxon>Pezizales</taxon>
        <taxon>Ascodesmidaceae</taxon>
        <taxon>Ascodesmis</taxon>
    </lineage>
</organism>
<sequence>MSYYSPDALLTDAQRLPCTFENAVQGLGFLDPSSTSSTIPAGTTLQLPLWLAEMLAVSQRMGTPNNVLSLDNPPALSSRVLNALKADPKTVELRQLATHFYALGERVLGLWDEPELEEVLIQTYKARTAEIADLAHNPQGAIGGEAGVFLRGLDEDERQLFRVAHESAKMMKQFMTERSTKN</sequence>
<dbReference type="InterPro" id="IPR055221">
    <property type="entry name" value="PSF3_N"/>
</dbReference>
<evidence type="ECO:0000256" key="2">
    <source>
        <dbReference type="ARBA" id="ARBA00006343"/>
    </source>
</evidence>
<dbReference type="GO" id="GO:0000811">
    <property type="term" value="C:GINS complex"/>
    <property type="evidence" value="ECO:0007669"/>
    <property type="project" value="UniProtKB-UniRule"/>
</dbReference>
<evidence type="ECO:0000256" key="1">
    <source>
        <dbReference type="ARBA" id="ARBA00004123"/>
    </source>
</evidence>
<feature type="domain" description="GINS subunit" evidence="7">
    <location>
        <begin position="76"/>
        <end position="172"/>
    </location>
</feature>
<comment type="subcellular location">
    <subcellularLocation>
        <location evidence="1 6">Nucleus</location>
    </subcellularLocation>
</comment>
<evidence type="ECO:0000256" key="6">
    <source>
        <dbReference type="RuleBase" id="RU367161"/>
    </source>
</evidence>
<evidence type="ECO:0000259" key="8">
    <source>
        <dbReference type="Pfam" id="PF22466"/>
    </source>
</evidence>
<evidence type="ECO:0000259" key="7">
    <source>
        <dbReference type="Pfam" id="PF05916"/>
    </source>
</evidence>
<feature type="domain" description="DNA replication complex GINS protein PSF3 N-terminal" evidence="8">
    <location>
        <begin position="4"/>
        <end position="57"/>
    </location>
</feature>
<dbReference type="STRING" id="341454.A0A4V3SJR7"/>
<dbReference type="PANTHER" id="PTHR22768">
    <property type="entry name" value="DNA REPLICATION COMPLEX GINS PROTEIN PSF3"/>
    <property type="match status" value="1"/>
</dbReference>
<dbReference type="GO" id="GO:1902975">
    <property type="term" value="P:mitotic DNA replication initiation"/>
    <property type="evidence" value="ECO:0007669"/>
    <property type="project" value="TreeGrafter"/>
</dbReference>
<name>A0A4V3SJR7_9PEZI</name>
<dbReference type="Pfam" id="PF22466">
    <property type="entry name" value="PSF3_N"/>
    <property type="match status" value="1"/>
</dbReference>
<gene>
    <name evidence="9" type="ORF">EX30DRAFT_337475</name>
</gene>
<dbReference type="InterPro" id="IPR036224">
    <property type="entry name" value="GINS_bundle-like_dom_sf"/>
</dbReference>
<dbReference type="PANTHER" id="PTHR22768:SF0">
    <property type="entry name" value="DNA REPLICATION COMPLEX GINS PROTEIN PSF3"/>
    <property type="match status" value="1"/>
</dbReference>
<comment type="similarity">
    <text evidence="2 6">Belongs to the GINS3/PSF3 family.</text>
</comment>
<dbReference type="SUPFAM" id="SSF158573">
    <property type="entry name" value="GINS helical bundle-like"/>
    <property type="match status" value="1"/>
</dbReference>
<comment type="subunit">
    <text evidence="6">Component of the GINS complex.</text>
</comment>
<dbReference type="OrthoDB" id="10251744at2759"/>
<evidence type="ECO:0000256" key="3">
    <source>
        <dbReference type="ARBA" id="ARBA00015140"/>
    </source>
</evidence>
<evidence type="ECO:0000313" key="9">
    <source>
        <dbReference type="EMBL" id="TGZ85055.1"/>
    </source>
</evidence>
<dbReference type="EMBL" id="ML220112">
    <property type="protein sequence ID" value="TGZ85055.1"/>
    <property type="molecule type" value="Genomic_DNA"/>
</dbReference>
<dbReference type="InterPro" id="IPR038437">
    <property type="entry name" value="GINS_Psf3_sf"/>
</dbReference>
<dbReference type="Pfam" id="PF05916">
    <property type="entry name" value="Sld5"/>
    <property type="match status" value="1"/>
</dbReference>
<evidence type="ECO:0000313" key="10">
    <source>
        <dbReference type="Proteomes" id="UP000298138"/>
    </source>
</evidence>
<dbReference type="CDD" id="cd21693">
    <property type="entry name" value="GINS_B_Psf3"/>
    <property type="match status" value="1"/>
</dbReference>
<keyword evidence="4 6" id="KW-0235">DNA replication</keyword>
<proteinExistence type="inferred from homology"/>